<evidence type="ECO:0000313" key="3">
    <source>
        <dbReference type="WBParaSite" id="HPBE_0000310701-mRNA-1"/>
    </source>
</evidence>
<gene>
    <name evidence="1" type="ORF">HPBE_LOCUS3108</name>
</gene>
<reference evidence="1 2" key="1">
    <citation type="submission" date="2018-11" db="EMBL/GenBank/DDBJ databases">
        <authorList>
            <consortium name="Pathogen Informatics"/>
        </authorList>
    </citation>
    <scope>NUCLEOTIDE SEQUENCE [LARGE SCALE GENOMIC DNA]</scope>
</reference>
<organism evidence="2 3">
    <name type="scientific">Heligmosomoides polygyrus</name>
    <name type="common">Parasitic roundworm</name>
    <dbReference type="NCBI Taxonomy" id="6339"/>
    <lineage>
        <taxon>Eukaryota</taxon>
        <taxon>Metazoa</taxon>
        <taxon>Ecdysozoa</taxon>
        <taxon>Nematoda</taxon>
        <taxon>Chromadorea</taxon>
        <taxon>Rhabditida</taxon>
        <taxon>Rhabditina</taxon>
        <taxon>Rhabditomorpha</taxon>
        <taxon>Strongyloidea</taxon>
        <taxon>Heligmosomidae</taxon>
        <taxon>Heligmosomoides</taxon>
    </lineage>
</organism>
<dbReference type="AlphaFoldDB" id="A0A183FAB5"/>
<evidence type="ECO:0000313" key="2">
    <source>
        <dbReference type="Proteomes" id="UP000050761"/>
    </source>
</evidence>
<sequence length="178" mass="19497">QSSLKEVFSVDKNAELPVTSCKIGYFGKPVVACEEAAEMVRSGDFGKLRSKLFSILATIPSNFTAAEKSVCMNALESFEGFLSASCAGSPSFDKIGSLLYGFLLYRTPLRPARIYYTVEPSYIVSKKKPQLELSGDLPVYHSHCMAKYAFNSPPRHPIEVDSVAPKGQRTALFNPKGD</sequence>
<dbReference type="WBParaSite" id="HPBE_0000310701-mRNA-1">
    <property type="protein sequence ID" value="HPBE_0000310701-mRNA-1"/>
    <property type="gene ID" value="HPBE_0000310701"/>
</dbReference>
<accession>A0A183FAB5</accession>
<name>A0A183FAB5_HELPZ</name>
<evidence type="ECO:0000313" key="1">
    <source>
        <dbReference type="EMBL" id="VDO31033.1"/>
    </source>
</evidence>
<accession>A0A3P7VH08</accession>
<proteinExistence type="predicted"/>
<reference evidence="3" key="2">
    <citation type="submission" date="2019-09" db="UniProtKB">
        <authorList>
            <consortium name="WormBaseParasite"/>
        </authorList>
    </citation>
    <scope>IDENTIFICATION</scope>
</reference>
<protein>
    <submittedName>
        <fullName evidence="3">Poly(ADP-ribose) glycohydrolase</fullName>
    </submittedName>
</protein>
<keyword evidence="2" id="KW-1185">Reference proteome</keyword>
<dbReference type="OrthoDB" id="5778006at2759"/>
<dbReference type="EMBL" id="UZAH01006414">
    <property type="protein sequence ID" value="VDO31033.1"/>
    <property type="molecule type" value="Genomic_DNA"/>
</dbReference>
<dbReference type="Proteomes" id="UP000050761">
    <property type="component" value="Unassembled WGS sequence"/>
</dbReference>